<protein>
    <submittedName>
        <fullName evidence="1">Uncharacterized protein</fullName>
    </submittedName>
</protein>
<organism evidence="1 2">
    <name type="scientific">Cladorrhinum samala</name>
    <dbReference type="NCBI Taxonomy" id="585594"/>
    <lineage>
        <taxon>Eukaryota</taxon>
        <taxon>Fungi</taxon>
        <taxon>Dikarya</taxon>
        <taxon>Ascomycota</taxon>
        <taxon>Pezizomycotina</taxon>
        <taxon>Sordariomycetes</taxon>
        <taxon>Sordariomycetidae</taxon>
        <taxon>Sordariales</taxon>
        <taxon>Podosporaceae</taxon>
        <taxon>Cladorrhinum</taxon>
    </lineage>
</organism>
<evidence type="ECO:0000313" key="1">
    <source>
        <dbReference type="EMBL" id="KAK4464079.1"/>
    </source>
</evidence>
<accession>A0AAV9HWM1</accession>
<reference evidence="1" key="1">
    <citation type="journal article" date="2023" name="Mol. Phylogenet. Evol.">
        <title>Genome-scale phylogeny and comparative genomics of the fungal order Sordariales.</title>
        <authorList>
            <person name="Hensen N."/>
            <person name="Bonometti L."/>
            <person name="Westerberg I."/>
            <person name="Brannstrom I.O."/>
            <person name="Guillou S."/>
            <person name="Cros-Aarteil S."/>
            <person name="Calhoun S."/>
            <person name="Haridas S."/>
            <person name="Kuo A."/>
            <person name="Mondo S."/>
            <person name="Pangilinan J."/>
            <person name="Riley R."/>
            <person name="LaButti K."/>
            <person name="Andreopoulos B."/>
            <person name="Lipzen A."/>
            <person name="Chen C."/>
            <person name="Yan M."/>
            <person name="Daum C."/>
            <person name="Ng V."/>
            <person name="Clum A."/>
            <person name="Steindorff A."/>
            <person name="Ohm R.A."/>
            <person name="Martin F."/>
            <person name="Silar P."/>
            <person name="Natvig D.O."/>
            <person name="Lalanne C."/>
            <person name="Gautier V."/>
            <person name="Ament-Velasquez S.L."/>
            <person name="Kruys A."/>
            <person name="Hutchinson M.I."/>
            <person name="Powell A.J."/>
            <person name="Barry K."/>
            <person name="Miller A.N."/>
            <person name="Grigoriev I.V."/>
            <person name="Debuchy R."/>
            <person name="Gladieux P."/>
            <person name="Hiltunen Thoren M."/>
            <person name="Johannesson H."/>
        </authorList>
    </citation>
    <scope>NUCLEOTIDE SEQUENCE</scope>
    <source>
        <strain evidence="1">PSN324</strain>
    </source>
</reference>
<comment type="caution">
    <text evidence="1">The sequence shown here is derived from an EMBL/GenBank/DDBJ whole genome shotgun (WGS) entry which is preliminary data.</text>
</comment>
<dbReference type="AlphaFoldDB" id="A0AAV9HWM1"/>
<proteinExistence type="predicted"/>
<evidence type="ECO:0000313" key="2">
    <source>
        <dbReference type="Proteomes" id="UP001321749"/>
    </source>
</evidence>
<sequence>MGDYVSDIVVTTTVTKSVTTNHVLRSQEDQAVHQQLYPRQDITPSSHTMGDSLRRYLEIKVHQEVLQRKYDQIIVLGSYSRHGSPSSIPFTGEKRDKPFNWERPTARRSADSKTLYIECFPGYDHIEHYAEIIASYLRILESESLPGQFNLTPSAQVSFIPSSCTDTLSALSTATNLPLFPGSGVDTVILGMVWHLSHLLASGSDCSPGIPEFEGSGGPFQWIIRRFPSSNRTAALLGFRPAFWGCISGELVHFLSRRFPSIKEFIYVGKLGTLTPGIPPNRFLATGSSSLLGNRTVRWENALAGSIASCDPSLQRSIISGKHVTLGSVLHETKHWHAAHRRSRPGPGSAGSGGGGVEIDFVDPEIGNMAQAAVRSGARYGYLHLITDNLAQKYDEDLSNERTEGVLNRRARLYRVVSDVIEFHLNRTTVDGQVIKRAPIEGCMI</sequence>
<keyword evidence="2" id="KW-1185">Reference proteome</keyword>
<gene>
    <name evidence="1" type="ORF">QBC42DRAFT_54233</name>
</gene>
<name>A0AAV9HWM1_9PEZI</name>
<dbReference type="Proteomes" id="UP001321749">
    <property type="component" value="Unassembled WGS sequence"/>
</dbReference>
<reference evidence="1" key="2">
    <citation type="submission" date="2023-06" db="EMBL/GenBank/DDBJ databases">
        <authorList>
            <consortium name="Lawrence Berkeley National Laboratory"/>
            <person name="Mondo S.J."/>
            <person name="Hensen N."/>
            <person name="Bonometti L."/>
            <person name="Westerberg I."/>
            <person name="Brannstrom I.O."/>
            <person name="Guillou S."/>
            <person name="Cros-Aarteil S."/>
            <person name="Calhoun S."/>
            <person name="Haridas S."/>
            <person name="Kuo A."/>
            <person name="Pangilinan J."/>
            <person name="Riley R."/>
            <person name="Labutti K."/>
            <person name="Andreopoulos B."/>
            <person name="Lipzen A."/>
            <person name="Chen C."/>
            <person name="Yanf M."/>
            <person name="Daum C."/>
            <person name="Ng V."/>
            <person name="Clum A."/>
            <person name="Steindorff A."/>
            <person name="Ohm R."/>
            <person name="Martin F."/>
            <person name="Silar P."/>
            <person name="Natvig D."/>
            <person name="Lalanne C."/>
            <person name="Gautier V."/>
            <person name="Ament-Velasquez S.L."/>
            <person name="Kruys A."/>
            <person name="Hutchinson M.I."/>
            <person name="Powell A.J."/>
            <person name="Barry K."/>
            <person name="Miller A.N."/>
            <person name="Grigoriev I.V."/>
            <person name="Debuchy R."/>
            <person name="Gladieux P."/>
            <person name="Thoren M.H."/>
            <person name="Johannesson H."/>
        </authorList>
    </citation>
    <scope>NUCLEOTIDE SEQUENCE</scope>
    <source>
        <strain evidence="1">PSN324</strain>
    </source>
</reference>
<dbReference type="EMBL" id="MU864952">
    <property type="protein sequence ID" value="KAK4464079.1"/>
    <property type="molecule type" value="Genomic_DNA"/>
</dbReference>